<dbReference type="AlphaFoldDB" id="A0A0S4LGN7"/>
<dbReference type="Pfam" id="PF11392">
    <property type="entry name" value="AllH"/>
    <property type="match status" value="1"/>
</dbReference>
<dbReference type="EMBL" id="CZPZ01000012">
    <property type="protein sequence ID" value="CUS35882.1"/>
    <property type="molecule type" value="Genomic_DNA"/>
</dbReference>
<reference evidence="2" key="1">
    <citation type="submission" date="2015-10" db="EMBL/GenBank/DDBJ databases">
        <authorList>
            <person name="Luecker S."/>
            <person name="Luecker S."/>
        </authorList>
    </citation>
    <scope>NUCLEOTIDE SEQUENCE [LARGE SCALE GENOMIC DNA]</scope>
</reference>
<dbReference type="InterPro" id="IPR021530">
    <property type="entry name" value="AllH-like"/>
</dbReference>
<evidence type="ECO:0000313" key="2">
    <source>
        <dbReference type="Proteomes" id="UP000198736"/>
    </source>
</evidence>
<proteinExistence type="predicted"/>
<gene>
    <name evidence="1" type="ORF">COMA2_20496</name>
</gene>
<name>A0A0S4LGN7_9BACT</name>
<dbReference type="STRING" id="1742973.COMA2_20496"/>
<organism evidence="1 2">
    <name type="scientific">Candidatus Nitrospira nitrificans</name>
    <dbReference type="NCBI Taxonomy" id="1742973"/>
    <lineage>
        <taxon>Bacteria</taxon>
        <taxon>Pseudomonadati</taxon>
        <taxon>Nitrospirota</taxon>
        <taxon>Nitrospiria</taxon>
        <taxon>Nitrospirales</taxon>
        <taxon>Nitrospiraceae</taxon>
        <taxon>Nitrospira</taxon>
    </lineage>
</organism>
<evidence type="ECO:0000313" key="1">
    <source>
        <dbReference type="EMBL" id="CUS35882.1"/>
    </source>
</evidence>
<accession>A0A0S4LGN7</accession>
<keyword evidence="2" id="KW-1185">Reference proteome</keyword>
<sequence length="326" mass="35326">MRFQALSVGIQVPRHPFSGTVHSVFRQACNLWLEPDTLLTLLPCRKGNVPHGIRLDTPSHFVFPHAVRVGRSAACRGGILRIDGADCSVDLRPARPWHIDLNELPIDLGRPTQARSWAVAWSELNRHCHTYGISENLGTFSLSERRPATSAVSEILLRQGAHTIPSLLQATRRLQVGDAMISVKALIGLGHGLTPSGDDFLVGYMAGLWCTAGSHPSRMRFLTALGSELSKVSRNTNEISCAYLRSASKGHVSEPIAQLAQQLSQANDMNGVRAAAQTALQVGHTSGRDGVSGMLLGCLVWQELSPHLICGGLLRLSVLCDSMARR</sequence>
<dbReference type="Proteomes" id="UP000198736">
    <property type="component" value="Unassembled WGS sequence"/>
</dbReference>
<protein>
    <recommendedName>
        <fullName evidence="3">DUF2877 domain-containing protein</fullName>
    </recommendedName>
</protein>
<evidence type="ECO:0008006" key="3">
    <source>
        <dbReference type="Google" id="ProtNLM"/>
    </source>
</evidence>